<dbReference type="AlphaFoldDB" id="A0AAV5ATN6"/>
<keyword evidence="2" id="KW-1185">Reference proteome</keyword>
<dbReference type="InterPro" id="IPR040632">
    <property type="entry name" value="Sulfotransfer_4"/>
</dbReference>
<dbReference type="InterPro" id="IPR027417">
    <property type="entry name" value="P-loop_NTPase"/>
</dbReference>
<dbReference type="PANTHER" id="PTHR36978:SF4">
    <property type="entry name" value="P-LOOP CONTAINING NUCLEOSIDE TRIPHOSPHATE HYDROLASE PROTEIN"/>
    <property type="match status" value="1"/>
</dbReference>
<reference evidence="1" key="1">
    <citation type="submission" date="2021-10" db="EMBL/GenBank/DDBJ databases">
        <title>De novo Genome Assembly of Clathrus columnatus (Basidiomycota, Fungi) Using Illumina and Nanopore Sequence Data.</title>
        <authorList>
            <person name="Ogiso-Tanaka E."/>
            <person name="Itagaki H."/>
            <person name="Hosoya T."/>
            <person name="Hosaka K."/>
        </authorList>
    </citation>
    <scope>NUCLEOTIDE SEQUENCE</scope>
    <source>
        <strain evidence="1">MO-923</strain>
    </source>
</reference>
<proteinExistence type="predicted"/>
<comment type="caution">
    <text evidence="1">The sequence shown here is derived from an EMBL/GenBank/DDBJ whole genome shotgun (WGS) entry which is preliminary data.</text>
</comment>
<dbReference type="Gene3D" id="3.40.50.300">
    <property type="entry name" value="P-loop containing nucleotide triphosphate hydrolases"/>
    <property type="match status" value="1"/>
</dbReference>
<evidence type="ECO:0000313" key="2">
    <source>
        <dbReference type="Proteomes" id="UP001050691"/>
    </source>
</evidence>
<dbReference type="Proteomes" id="UP001050691">
    <property type="component" value="Unassembled WGS sequence"/>
</dbReference>
<protein>
    <recommendedName>
        <fullName evidence="3">Sulfotransferase family protein</fullName>
    </recommendedName>
</protein>
<name>A0AAV5ATN6_9AGAM</name>
<dbReference type="Pfam" id="PF17784">
    <property type="entry name" value="Sulfotransfer_4"/>
    <property type="match status" value="1"/>
</dbReference>
<evidence type="ECO:0000313" key="1">
    <source>
        <dbReference type="EMBL" id="GJJ16136.1"/>
    </source>
</evidence>
<dbReference type="PANTHER" id="PTHR36978">
    <property type="entry name" value="P-LOOP CONTAINING NUCLEOTIDE TRIPHOSPHATE HYDROLASE"/>
    <property type="match status" value="1"/>
</dbReference>
<evidence type="ECO:0008006" key="3">
    <source>
        <dbReference type="Google" id="ProtNLM"/>
    </source>
</evidence>
<accession>A0AAV5ATN6</accession>
<organism evidence="1 2">
    <name type="scientific">Clathrus columnatus</name>
    <dbReference type="NCBI Taxonomy" id="1419009"/>
    <lineage>
        <taxon>Eukaryota</taxon>
        <taxon>Fungi</taxon>
        <taxon>Dikarya</taxon>
        <taxon>Basidiomycota</taxon>
        <taxon>Agaricomycotina</taxon>
        <taxon>Agaricomycetes</taxon>
        <taxon>Phallomycetidae</taxon>
        <taxon>Phallales</taxon>
        <taxon>Clathraceae</taxon>
        <taxon>Clathrus</taxon>
    </lineage>
</organism>
<dbReference type="SUPFAM" id="SSF52540">
    <property type="entry name" value="P-loop containing nucleoside triphosphate hydrolases"/>
    <property type="match status" value="1"/>
</dbReference>
<dbReference type="EMBL" id="BPWL01000013">
    <property type="protein sequence ID" value="GJJ16136.1"/>
    <property type="molecule type" value="Genomic_DNA"/>
</dbReference>
<sequence length="190" mass="21937">MSEKPKIICLGLCRTGTSSLREALETLGFGPCYHMKKIFENENPAEIDTWLNLGQGKATLDDIRTLLNDYSSFLDIPAAIYFEELYKAYPDAKFILTTRDPAKWETSMKNTIFRGLSSENPNNLTFFRSRLYEWYNVELRTRYLQGKIFTDPQGGLIAHNERVMQFIPSDKLLIYEVSQGWEPLVDFLGV</sequence>
<gene>
    <name evidence="1" type="ORF">Clacol_010416</name>
</gene>